<gene>
    <name evidence="1" type="ORF">HNQ71_002432</name>
</gene>
<dbReference type="RefSeq" id="WP_184872770.1">
    <property type="nucleotide sequence ID" value="NZ_JACHEF010000002.1"/>
</dbReference>
<evidence type="ECO:0000313" key="1">
    <source>
        <dbReference type="EMBL" id="MBB6409767.1"/>
    </source>
</evidence>
<evidence type="ECO:0000313" key="2">
    <source>
        <dbReference type="Proteomes" id="UP000556329"/>
    </source>
</evidence>
<dbReference type="EMBL" id="JACHEF010000002">
    <property type="protein sequence ID" value="MBB6409767.1"/>
    <property type="molecule type" value="Genomic_DNA"/>
</dbReference>
<name>A0A841P3D8_9HYPH</name>
<reference evidence="1 2" key="1">
    <citation type="submission" date="2020-08" db="EMBL/GenBank/DDBJ databases">
        <title>Genomic Encyclopedia of Type Strains, Phase IV (KMG-IV): sequencing the most valuable type-strain genomes for metagenomic binning, comparative biology and taxonomic classification.</title>
        <authorList>
            <person name="Goeker M."/>
        </authorList>
    </citation>
    <scope>NUCLEOTIDE SEQUENCE [LARGE SCALE GENOMIC DNA]</scope>
    <source>
        <strain evidence="1 2">DSM 100039</strain>
    </source>
</reference>
<proteinExistence type="predicted"/>
<accession>A0A841P3D8</accession>
<organism evidence="1 2">
    <name type="scientific">Mesorhizobium sangaii</name>
    <dbReference type="NCBI Taxonomy" id="505389"/>
    <lineage>
        <taxon>Bacteria</taxon>
        <taxon>Pseudomonadati</taxon>
        <taxon>Pseudomonadota</taxon>
        <taxon>Alphaproteobacteria</taxon>
        <taxon>Hyphomicrobiales</taxon>
        <taxon>Phyllobacteriaceae</taxon>
        <taxon>Mesorhizobium</taxon>
    </lineage>
</organism>
<sequence length="184" mass="20687">MISEAGYFLFFESVRQPTEHVTVLRPRAVKCALEFLRSNVADFGTDSDELDQAEADEVDSLSGWLRNYFLAQGVSINGVVIPKYRGHGIIGSCKGDFEFSNTLVEMKYVDRKFRSHDLRQVIVYAALRYFENGGSYEAIKIVNPLLGIEFKTDVDELIYSASGSDTPEFFQKLSYAISSGEISH</sequence>
<dbReference type="Proteomes" id="UP000556329">
    <property type="component" value="Unassembled WGS sequence"/>
</dbReference>
<dbReference type="AlphaFoldDB" id="A0A841P3D8"/>
<keyword evidence="2" id="KW-1185">Reference proteome</keyword>
<comment type="caution">
    <text evidence="1">The sequence shown here is derived from an EMBL/GenBank/DDBJ whole genome shotgun (WGS) entry which is preliminary data.</text>
</comment>
<protein>
    <submittedName>
        <fullName evidence="1">Uncharacterized protein</fullName>
    </submittedName>
</protein>